<dbReference type="AlphaFoldDB" id="A0A8J5GQG5"/>
<dbReference type="GO" id="GO:0003723">
    <property type="term" value="F:RNA binding"/>
    <property type="evidence" value="ECO:0007669"/>
    <property type="project" value="InterPro"/>
</dbReference>
<evidence type="ECO:0000256" key="3">
    <source>
        <dbReference type="SAM" id="MobiDB-lite"/>
    </source>
</evidence>
<evidence type="ECO:0000313" key="5">
    <source>
        <dbReference type="EMBL" id="KAG6505018.1"/>
    </source>
</evidence>
<keyword evidence="6" id="KW-1185">Reference proteome</keyword>
<keyword evidence="1" id="KW-0677">Repeat</keyword>
<evidence type="ECO:0000259" key="4">
    <source>
        <dbReference type="Pfam" id="PF14432"/>
    </source>
</evidence>
<dbReference type="PANTHER" id="PTHR47926">
    <property type="entry name" value="PENTATRICOPEPTIDE REPEAT-CONTAINING PROTEIN"/>
    <property type="match status" value="1"/>
</dbReference>
<organism evidence="5 6">
    <name type="scientific">Zingiber officinale</name>
    <name type="common">Ginger</name>
    <name type="synonym">Amomum zingiber</name>
    <dbReference type="NCBI Taxonomy" id="94328"/>
    <lineage>
        <taxon>Eukaryota</taxon>
        <taxon>Viridiplantae</taxon>
        <taxon>Streptophyta</taxon>
        <taxon>Embryophyta</taxon>
        <taxon>Tracheophyta</taxon>
        <taxon>Spermatophyta</taxon>
        <taxon>Magnoliopsida</taxon>
        <taxon>Liliopsida</taxon>
        <taxon>Zingiberales</taxon>
        <taxon>Zingiberaceae</taxon>
        <taxon>Zingiber</taxon>
    </lineage>
</organism>
<evidence type="ECO:0000256" key="1">
    <source>
        <dbReference type="ARBA" id="ARBA00022737"/>
    </source>
</evidence>
<feature type="compositionally biased region" description="Polar residues" evidence="3">
    <location>
        <begin position="129"/>
        <end position="148"/>
    </location>
</feature>
<dbReference type="EMBL" id="JACMSC010000010">
    <property type="protein sequence ID" value="KAG6505018.1"/>
    <property type="molecule type" value="Genomic_DNA"/>
</dbReference>
<dbReference type="PROSITE" id="PS51375">
    <property type="entry name" value="PPR"/>
    <property type="match status" value="1"/>
</dbReference>
<sequence length="860" mass="97053">MFKNKIPILAKSSLSLLFQVRLYSPSFLAYSLRLPLRNPGSLHENFAHNALSTPLYLRWLSTATQRNDFPPDHYAHRESVSEPHYNSPPSFPTGMYQGPDGYRSGEAGGTPTYSHERLNYHRSGIHGEFSSNSNGCDTSSTVPASSTSKEWRNKHEFSVNSDGYNQGYSRPGGHSTSAFTNQHYHSPQTSWHYQNNTAEFHQNPSIHGVDVRQEGILHHSNVVPGHITNVESYGNGKEWHRREGSYQDPSGHYGERYPERFGTYSSFGNEKYGHNPGNVQHDPNSNCLDNRAGTWAHNPSIHGGDAQQEGFSNSSNVVRGHNTIANGESYGNRKECHRREELYQDPSGHYGERYPKPSGTYPRYGNEKYGHNPGNVQHDPNPNCLDNTAGTFPNNQKGTYTDREGNIHQRSHGFLKEMPTDILYDHAGYQRENPPVVHQNSAFSGNSAGQNTSESSIGSAEIGYSSRYKGTIDELDELCKEKKMKEAMEVLAMLEKNGFMVDLPRYLNLMVACDDDKFIEEARKLHSHILQRFENVEVRVNNKILDMYFKCSSTSDAFQLFDNMPHRNLTSWETMIMGLANNGHGEDAIEMFTGFKQKELAPDGGLFVSIFYVCGCLGAIEEGLLHFASMEKDFGIAPGMEHYLGIVDMLGRAGYLEEALEFIHQMPCEPSIDIWETLMTLSRLNGNLELGDLCAKVVEHLDASRLNEQSKKGLLLVKDSDLAKEKEKKKGLQLKSRIREYRAGDRSHPENDKLYAQLRCLQQQMKEAGYVPDTRFVLHDVDQESKEDALLAHSERLALSYALMTSSVRSDIKIMKNLRVCGDCHNALKIISKLVGRLIIARDAKRFHHFENGVCSCKDY</sequence>
<dbReference type="GO" id="GO:0009451">
    <property type="term" value="P:RNA modification"/>
    <property type="evidence" value="ECO:0007669"/>
    <property type="project" value="InterPro"/>
</dbReference>
<dbReference type="Proteomes" id="UP000734854">
    <property type="component" value="Unassembled WGS sequence"/>
</dbReference>
<dbReference type="InterPro" id="IPR011990">
    <property type="entry name" value="TPR-like_helical_dom_sf"/>
</dbReference>
<dbReference type="PANTHER" id="PTHR47926:SF388">
    <property type="entry name" value="DYW DOMAIN-CONTAINING PROTEIN"/>
    <property type="match status" value="1"/>
</dbReference>
<dbReference type="Pfam" id="PF01535">
    <property type="entry name" value="PPR"/>
    <property type="match status" value="2"/>
</dbReference>
<dbReference type="Gene3D" id="1.25.40.10">
    <property type="entry name" value="Tetratricopeptide repeat domain"/>
    <property type="match status" value="2"/>
</dbReference>
<dbReference type="GO" id="GO:0008270">
    <property type="term" value="F:zinc ion binding"/>
    <property type="evidence" value="ECO:0007669"/>
    <property type="project" value="InterPro"/>
</dbReference>
<protein>
    <recommendedName>
        <fullName evidence="4">DYW domain-containing protein</fullName>
    </recommendedName>
</protein>
<comment type="caution">
    <text evidence="5">The sequence shown here is derived from an EMBL/GenBank/DDBJ whole genome shotgun (WGS) entry which is preliminary data.</text>
</comment>
<dbReference type="Pfam" id="PF14432">
    <property type="entry name" value="DYW_deaminase"/>
    <property type="match status" value="1"/>
</dbReference>
<name>A0A8J5GQG5_ZINOF</name>
<proteinExistence type="predicted"/>
<reference evidence="5 6" key="1">
    <citation type="submission" date="2020-08" db="EMBL/GenBank/DDBJ databases">
        <title>Plant Genome Project.</title>
        <authorList>
            <person name="Zhang R.-G."/>
        </authorList>
    </citation>
    <scope>NUCLEOTIDE SEQUENCE [LARGE SCALE GENOMIC DNA]</scope>
    <source>
        <tissue evidence="5">Rhizome</tissue>
    </source>
</reference>
<accession>A0A8J5GQG5</accession>
<gene>
    <name evidence="5" type="ORF">ZIOFF_037366</name>
</gene>
<dbReference type="InterPro" id="IPR002885">
    <property type="entry name" value="PPR_rpt"/>
</dbReference>
<feature type="compositionally biased region" description="Polar residues" evidence="3">
    <location>
        <begin position="158"/>
        <end position="189"/>
    </location>
</feature>
<feature type="repeat" description="PPR" evidence="2">
    <location>
        <begin position="568"/>
        <end position="602"/>
    </location>
</feature>
<feature type="region of interest" description="Disordered" evidence="3">
    <location>
        <begin position="129"/>
        <end position="189"/>
    </location>
</feature>
<evidence type="ECO:0000256" key="2">
    <source>
        <dbReference type="PROSITE-ProRule" id="PRU00708"/>
    </source>
</evidence>
<evidence type="ECO:0000313" key="6">
    <source>
        <dbReference type="Proteomes" id="UP000734854"/>
    </source>
</evidence>
<dbReference type="InterPro" id="IPR032867">
    <property type="entry name" value="DYW_dom"/>
</dbReference>
<dbReference type="InterPro" id="IPR046960">
    <property type="entry name" value="PPR_At4g14850-like_plant"/>
</dbReference>
<feature type="domain" description="DYW" evidence="4">
    <location>
        <begin position="769"/>
        <end position="860"/>
    </location>
</feature>